<evidence type="ECO:0000313" key="1">
    <source>
        <dbReference type="EMBL" id="UNM95947.1"/>
    </source>
</evidence>
<keyword evidence="2" id="KW-1185">Reference proteome</keyword>
<sequence>MAFDLEKFNKQVYTTMTETVDQDIAKFNEASGYAIELVNEPSQGDFSIKASFKQISGLVRRRNVNSQDTVQATRLKQLLEVAVKVAAGTPPVEFEKAQYEWVKQNPALAALTIGEQLAKARLADMLNAALSCAVAALTNNKDVVTDLSTEKASFRALNKAASKFGDRSNSLRAWAMHSSVVHALYDNALTNGEHLFSYDSVNVSRDPFGKLLVVTDSDALIKSQEDGTYNVLGLVEQAIAVADNNDFNAELVATTGKENIQYTYQAEWSYNAGILGYSWDTTKGASPTDAALATPENWKKHATSNKDTAGVLLIVADALEDSGLDGGLGD</sequence>
<dbReference type="RefSeq" id="WP_242148735.1">
    <property type="nucleotide sequence ID" value="NZ_CP093379.1"/>
</dbReference>
<accession>A0ABY3X4H7</accession>
<name>A0ABY3X4H7_9GAMM</name>
<evidence type="ECO:0000313" key="2">
    <source>
        <dbReference type="Proteomes" id="UP000829542"/>
    </source>
</evidence>
<dbReference type="Proteomes" id="UP000829542">
    <property type="component" value="Chromosome"/>
</dbReference>
<reference evidence="1 2" key="1">
    <citation type="submission" date="2022-03" db="EMBL/GenBank/DDBJ databases">
        <title>Ignatzschineria rhizosphaerae HR5S32.</title>
        <authorList>
            <person name="Sun J.Q."/>
            <person name="Feng J.Y."/>
        </authorList>
    </citation>
    <scope>NUCLEOTIDE SEQUENCE [LARGE SCALE GENOMIC DNA]</scope>
    <source>
        <strain evidence="1 2">HR5S32</strain>
    </source>
</reference>
<gene>
    <name evidence="1" type="ORF">MMG00_12200</name>
</gene>
<organism evidence="1 2">
    <name type="scientific">Ignatzschineria rhizosphaerae</name>
    <dbReference type="NCBI Taxonomy" id="2923279"/>
    <lineage>
        <taxon>Bacteria</taxon>
        <taxon>Pseudomonadati</taxon>
        <taxon>Pseudomonadota</taxon>
        <taxon>Gammaproteobacteria</taxon>
        <taxon>Cardiobacteriales</taxon>
        <taxon>Ignatzschineriaceae</taxon>
        <taxon>Ignatzschineria</taxon>
    </lineage>
</organism>
<dbReference type="InterPro" id="IPR045404">
    <property type="entry name" value="Gp13-like"/>
</dbReference>
<dbReference type="EMBL" id="CP093379">
    <property type="protein sequence ID" value="UNM95947.1"/>
    <property type="molecule type" value="Genomic_DNA"/>
</dbReference>
<proteinExistence type="predicted"/>
<protein>
    <submittedName>
        <fullName evidence="1">Major capsid protein</fullName>
    </submittedName>
</protein>
<dbReference type="Pfam" id="PF20036">
    <property type="entry name" value="Gp13-like"/>
    <property type="match status" value="1"/>
</dbReference>